<dbReference type="EMBL" id="JAESWA010000023">
    <property type="protein sequence ID" value="MBL4933271.1"/>
    <property type="molecule type" value="Genomic_DNA"/>
</dbReference>
<name>A0A937FJY6_9CLOT</name>
<keyword evidence="1" id="KW-0472">Membrane</keyword>
<protein>
    <recommendedName>
        <fullName evidence="4">DUF3139 domain-containing protein</fullName>
    </recommendedName>
</protein>
<keyword evidence="3" id="KW-1185">Reference proteome</keyword>
<comment type="caution">
    <text evidence="2">The sequence shown here is derived from an EMBL/GenBank/DDBJ whole genome shotgun (WGS) entry which is preliminary data.</text>
</comment>
<dbReference type="Proteomes" id="UP000623681">
    <property type="component" value="Unassembled WGS sequence"/>
</dbReference>
<reference evidence="2" key="1">
    <citation type="submission" date="2021-01" db="EMBL/GenBank/DDBJ databases">
        <title>Genome public.</title>
        <authorList>
            <person name="Liu C."/>
            <person name="Sun Q."/>
        </authorList>
    </citation>
    <scope>NUCLEOTIDE SEQUENCE</scope>
    <source>
        <strain evidence="2">YIM B02565</strain>
    </source>
</reference>
<evidence type="ECO:0000313" key="2">
    <source>
        <dbReference type="EMBL" id="MBL4933271.1"/>
    </source>
</evidence>
<organism evidence="2 3">
    <name type="scientific">Clostridium paridis</name>
    <dbReference type="NCBI Taxonomy" id="2803863"/>
    <lineage>
        <taxon>Bacteria</taxon>
        <taxon>Bacillati</taxon>
        <taxon>Bacillota</taxon>
        <taxon>Clostridia</taxon>
        <taxon>Eubacteriales</taxon>
        <taxon>Clostridiaceae</taxon>
        <taxon>Clostridium</taxon>
    </lineage>
</organism>
<accession>A0A937FJY6</accession>
<dbReference type="RefSeq" id="WP_202768688.1">
    <property type="nucleotide sequence ID" value="NZ_JAESWA010000023.1"/>
</dbReference>
<keyword evidence="1" id="KW-1133">Transmembrane helix</keyword>
<evidence type="ECO:0008006" key="4">
    <source>
        <dbReference type="Google" id="ProtNLM"/>
    </source>
</evidence>
<evidence type="ECO:0000313" key="3">
    <source>
        <dbReference type="Proteomes" id="UP000623681"/>
    </source>
</evidence>
<gene>
    <name evidence="2" type="ORF">JK634_15760</name>
</gene>
<keyword evidence="1" id="KW-0812">Transmembrane</keyword>
<sequence length="94" mass="11128">MRKKLIILVISIIMIFTIVMHLNPYYALRLHLFVTGYRKAALESRIIESSHDSNQDNVKYYYFDKRPIDMFGSEQGDYKVTKIGPLYFVKYQGI</sequence>
<dbReference type="AlphaFoldDB" id="A0A937FJY6"/>
<proteinExistence type="predicted"/>
<evidence type="ECO:0000256" key="1">
    <source>
        <dbReference type="SAM" id="Phobius"/>
    </source>
</evidence>
<feature type="transmembrane region" description="Helical" evidence="1">
    <location>
        <begin position="6"/>
        <end position="28"/>
    </location>
</feature>